<gene>
    <name evidence="1" type="ORF">EXIGLDRAFT_420762</name>
</gene>
<dbReference type="AlphaFoldDB" id="A0A165KLR3"/>
<reference evidence="1 2" key="1">
    <citation type="journal article" date="2016" name="Mol. Biol. Evol.">
        <title>Comparative Genomics of Early-Diverging Mushroom-Forming Fungi Provides Insights into the Origins of Lignocellulose Decay Capabilities.</title>
        <authorList>
            <person name="Nagy L.G."/>
            <person name="Riley R."/>
            <person name="Tritt A."/>
            <person name="Adam C."/>
            <person name="Daum C."/>
            <person name="Floudas D."/>
            <person name="Sun H."/>
            <person name="Yadav J.S."/>
            <person name="Pangilinan J."/>
            <person name="Larsson K.H."/>
            <person name="Matsuura K."/>
            <person name="Barry K."/>
            <person name="Labutti K."/>
            <person name="Kuo R."/>
            <person name="Ohm R.A."/>
            <person name="Bhattacharya S.S."/>
            <person name="Shirouzu T."/>
            <person name="Yoshinaga Y."/>
            <person name="Martin F.M."/>
            <person name="Grigoriev I.V."/>
            <person name="Hibbett D.S."/>
        </authorList>
    </citation>
    <scope>NUCLEOTIDE SEQUENCE [LARGE SCALE GENOMIC DNA]</scope>
    <source>
        <strain evidence="1 2">HHB12029</strain>
    </source>
</reference>
<organism evidence="1 2">
    <name type="scientific">Exidia glandulosa HHB12029</name>
    <dbReference type="NCBI Taxonomy" id="1314781"/>
    <lineage>
        <taxon>Eukaryota</taxon>
        <taxon>Fungi</taxon>
        <taxon>Dikarya</taxon>
        <taxon>Basidiomycota</taxon>
        <taxon>Agaricomycotina</taxon>
        <taxon>Agaricomycetes</taxon>
        <taxon>Auriculariales</taxon>
        <taxon>Exidiaceae</taxon>
        <taxon>Exidia</taxon>
    </lineage>
</organism>
<sequence length="170" mass="19039">MTRGTALSSRRQDCSRALQVRCGASIACSSFIVVDSCTNDDHLVARRAGEKPRLTLVPATPASARRPTPAIPLRTCNGLLHFTNATLRADWAPVRPLRRCTMRTIRLLSTTGPSCGSVHCELDLALRARRVTYARYTFVYLEKLHRRRRALRTLPTLYSLFAAYLGLRDP</sequence>
<dbReference type="Proteomes" id="UP000077266">
    <property type="component" value="Unassembled WGS sequence"/>
</dbReference>
<accession>A0A165KLR3</accession>
<name>A0A165KLR3_EXIGL</name>
<protein>
    <submittedName>
        <fullName evidence="1">Uncharacterized protein</fullName>
    </submittedName>
</protein>
<evidence type="ECO:0000313" key="2">
    <source>
        <dbReference type="Proteomes" id="UP000077266"/>
    </source>
</evidence>
<proteinExistence type="predicted"/>
<dbReference type="InParanoid" id="A0A165KLR3"/>
<keyword evidence="2" id="KW-1185">Reference proteome</keyword>
<dbReference type="EMBL" id="KV425941">
    <property type="protein sequence ID" value="KZV96547.1"/>
    <property type="molecule type" value="Genomic_DNA"/>
</dbReference>
<evidence type="ECO:0000313" key="1">
    <source>
        <dbReference type="EMBL" id="KZV96547.1"/>
    </source>
</evidence>